<dbReference type="Proteomes" id="UP000887540">
    <property type="component" value="Unplaced"/>
</dbReference>
<evidence type="ECO:0000313" key="2">
    <source>
        <dbReference type="Proteomes" id="UP000887540"/>
    </source>
</evidence>
<dbReference type="WBParaSite" id="ACRNAN_Path_809.g3066.t1">
    <property type="protein sequence ID" value="ACRNAN_Path_809.g3066.t1"/>
    <property type="gene ID" value="ACRNAN_Path_809.g3066"/>
</dbReference>
<sequence>MSTGIDEFMWEMLSEIPNDVVLQILKECAPKSVENFGLTSQKSYHFVRRHRHLLPKFRVFLSVVYNGEKFEITANLTIDGSRIFKKNGSTSNDEDRWDSINFKKYQLCHAHLQKFFQDADFEVFDVQSLLVTSRQGISINADSIFVNWLWRFIIKHTKSLQSISLKNLNFVECTRSEWSCLIGTLRMQSLRNINELMCTAIVLPRPTTNAR</sequence>
<accession>A0A914CC66</accession>
<keyword evidence="2" id="KW-1185">Reference proteome</keyword>
<feature type="domain" description="F-box" evidence="1">
    <location>
        <begin position="13"/>
        <end position="51"/>
    </location>
</feature>
<evidence type="ECO:0000259" key="1">
    <source>
        <dbReference type="Pfam" id="PF00646"/>
    </source>
</evidence>
<evidence type="ECO:0000313" key="3">
    <source>
        <dbReference type="WBParaSite" id="ACRNAN_Path_809.g3066.t1"/>
    </source>
</evidence>
<dbReference type="Pfam" id="PF00646">
    <property type="entry name" value="F-box"/>
    <property type="match status" value="1"/>
</dbReference>
<dbReference type="AlphaFoldDB" id="A0A914CC66"/>
<reference evidence="3" key="1">
    <citation type="submission" date="2022-11" db="UniProtKB">
        <authorList>
            <consortium name="WormBaseParasite"/>
        </authorList>
    </citation>
    <scope>IDENTIFICATION</scope>
</reference>
<name>A0A914CC66_9BILA</name>
<protein>
    <submittedName>
        <fullName evidence="3">F-box domain-containing protein</fullName>
    </submittedName>
</protein>
<organism evidence="2 3">
    <name type="scientific">Acrobeloides nanus</name>
    <dbReference type="NCBI Taxonomy" id="290746"/>
    <lineage>
        <taxon>Eukaryota</taxon>
        <taxon>Metazoa</taxon>
        <taxon>Ecdysozoa</taxon>
        <taxon>Nematoda</taxon>
        <taxon>Chromadorea</taxon>
        <taxon>Rhabditida</taxon>
        <taxon>Tylenchina</taxon>
        <taxon>Cephalobomorpha</taxon>
        <taxon>Cephaloboidea</taxon>
        <taxon>Cephalobidae</taxon>
        <taxon>Acrobeloides</taxon>
    </lineage>
</organism>
<proteinExistence type="predicted"/>
<dbReference type="InterPro" id="IPR001810">
    <property type="entry name" value="F-box_dom"/>
</dbReference>